<keyword evidence="1" id="KW-1133">Transmembrane helix</keyword>
<dbReference type="PIRSF" id="PIRSF038959">
    <property type="entry name" value="SdpI"/>
    <property type="match status" value="1"/>
</dbReference>
<accession>A0A3M8DD97</accession>
<feature type="transmembrane region" description="Helical" evidence="1">
    <location>
        <begin position="89"/>
        <end position="108"/>
    </location>
</feature>
<feature type="transmembrane region" description="Helical" evidence="1">
    <location>
        <begin position="114"/>
        <end position="135"/>
    </location>
</feature>
<dbReference type="InterPro" id="IPR026272">
    <property type="entry name" value="SdpI"/>
</dbReference>
<evidence type="ECO:0000256" key="1">
    <source>
        <dbReference type="SAM" id="Phobius"/>
    </source>
</evidence>
<evidence type="ECO:0000259" key="2">
    <source>
        <dbReference type="Pfam" id="PF07853"/>
    </source>
</evidence>
<dbReference type="Pfam" id="PF07853">
    <property type="entry name" value="DUF1648"/>
    <property type="match status" value="1"/>
</dbReference>
<organism evidence="3 4">
    <name type="scientific">Brevibacillus fluminis</name>
    <dbReference type="NCBI Taxonomy" id="511487"/>
    <lineage>
        <taxon>Bacteria</taxon>
        <taxon>Bacillati</taxon>
        <taxon>Bacillota</taxon>
        <taxon>Bacilli</taxon>
        <taxon>Bacillales</taxon>
        <taxon>Paenibacillaceae</taxon>
        <taxon>Brevibacillus</taxon>
    </lineage>
</organism>
<dbReference type="InterPro" id="IPR012867">
    <property type="entry name" value="DUF1648"/>
</dbReference>
<dbReference type="AlphaFoldDB" id="A0A3M8DD97"/>
<dbReference type="PANTHER" id="PTHR37810:SF5">
    <property type="entry name" value="IMMUNITY PROTEIN SDPI"/>
    <property type="match status" value="1"/>
</dbReference>
<dbReference type="GO" id="GO:0009636">
    <property type="term" value="P:response to toxic substance"/>
    <property type="evidence" value="ECO:0007669"/>
    <property type="project" value="TreeGrafter"/>
</dbReference>
<evidence type="ECO:0000313" key="4">
    <source>
        <dbReference type="Proteomes" id="UP000271031"/>
    </source>
</evidence>
<comment type="caution">
    <text evidence="3">The sequence shown here is derived from an EMBL/GenBank/DDBJ whole genome shotgun (WGS) entry which is preliminary data.</text>
</comment>
<sequence>MRALVREILLFMIVVSSIVGAVVFYNELPDTMATHFGIENEVNGTSSKQTTILIFALLGFVPFLLPFAKRMGGQKSNDAKFAFSIQVSRFCIALILAIAEWTILLYNLGYTMDIRRIVFIAIGILFLVTGNYLGISKPNYFMGFRTPWALLDEENWRKTHRMGGPLMMVGGLVILVSTFLPTYLSIIIFFATLVCIVLVPFIYSYMIFKRRRS</sequence>
<evidence type="ECO:0000313" key="3">
    <source>
        <dbReference type="EMBL" id="RNB85167.1"/>
    </source>
</evidence>
<feature type="transmembrane region" description="Helical" evidence="1">
    <location>
        <begin position="186"/>
        <end position="208"/>
    </location>
</feature>
<dbReference type="InterPro" id="IPR025962">
    <property type="entry name" value="SdpI/YhfL"/>
</dbReference>
<feature type="transmembrane region" description="Helical" evidence="1">
    <location>
        <begin position="7"/>
        <end position="25"/>
    </location>
</feature>
<feature type="transmembrane region" description="Helical" evidence="1">
    <location>
        <begin position="50"/>
        <end position="68"/>
    </location>
</feature>
<feature type="domain" description="DUF1648" evidence="2">
    <location>
        <begin position="13"/>
        <end position="58"/>
    </location>
</feature>
<keyword evidence="1" id="KW-0812">Transmembrane</keyword>
<protein>
    <submittedName>
        <fullName evidence="3">DUF1648 domain-containing protein</fullName>
    </submittedName>
</protein>
<dbReference type="PANTHER" id="PTHR37810">
    <property type="entry name" value="IMMUNITY PROTEIN SDPI"/>
    <property type="match status" value="1"/>
</dbReference>
<keyword evidence="4" id="KW-1185">Reference proteome</keyword>
<dbReference type="Pfam" id="PF13630">
    <property type="entry name" value="SdpI"/>
    <property type="match status" value="1"/>
</dbReference>
<feature type="transmembrane region" description="Helical" evidence="1">
    <location>
        <begin position="162"/>
        <end position="180"/>
    </location>
</feature>
<keyword evidence="1" id="KW-0472">Membrane</keyword>
<dbReference type="OrthoDB" id="9808690at2"/>
<reference evidence="3 4" key="1">
    <citation type="submission" date="2018-10" db="EMBL/GenBank/DDBJ databases">
        <title>Phylogenomics of Brevibacillus.</title>
        <authorList>
            <person name="Dunlap C."/>
        </authorList>
    </citation>
    <scope>NUCLEOTIDE SEQUENCE [LARGE SCALE GENOMIC DNA]</scope>
    <source>
        <strain evidence="3 4">JCM 15716</strain>
    </source>
</reference>
<dbReference type="EMBL" id="RHHQ01000015">
    <property type="protein sequence ID" value="RNB85167.1"/>
    <property type="molecule type" value="Genomic_DNA"/>
</dbReference>
<dbReference type="Proteomes" id="UP000271031">
    <property type="component" value="Unassembled WGS sequence"/>
</dbReference>
<gene>
    <name evidence="3" type="ORF">EDM56_19875</name>
</gene>
<proteinExistence type="predicted"/>
<name>A0A3M8DD97_9BACL</name>
<dbReference type="RefSeq" id="WP_122919652.1">
    <property type="nucleotide sequence ID" value="NZ_RHHQ01000015.1"/>
</dbReference>